<dbReference type="EMBL" id="JAUEPT010000042">
    <property type="protein sequence ID" value="KAK0438664.1"/>
    <property type="molecule type" value="Genomic_DNA"/>
</dbReference>
<comment type="caution">
    <text evidence="3">The sequence shown here is derived from an EMBL/GenBank/DDBJ whole genome shotgun (WGS) entry which is preliminary data.</text>
</comment>
<organism evidence="3 4">
    <name type="scientific">Armillaria borealis</name>
    <dbReference type="NCBI Taxonomy" id="47425"/>
    <lineage>
        <taxon>Eukaryota</taxon>
        <taxon>Fungi</taxon>
        <taxon>Dikarya</taxon>
        <taxon>Basidiomycota</taxon>
        <taxon>Agaricomycotina</taxon>
        <taxon>Agaricomycetes</taxon>
        <taxon>Agaricomycetidae</taxon>
        <taxon>Agaricales</taxon>
        <taxon>Marasmiineae</taxon>
        <taxon>Physalacriaceae</taxon>
        <taxon>Armillaria</taxon>
    </lineage>
</organism>
<dbReference type="Proteomes" id="UP001175226">
    <property type="component" value="Unassembled WGS sequence"/>
</dbReference>
<protein>
    <recommendedName>
        <fullName evidence="5">Mid2 domain-containing protein</fullName>
    </recommendedName>
</protein>
<gene>
    <name evidence="3" type="ORF">EV421DRAFT_1824462</name>
</gene>
<keyword evidence="2" id="KW-1133">Transmembrane helix</keyword>
<feature type="transmembrane region" description="Helical" evidence="2">
    <location>
        <begin position="59"/>
        <end position="82"/>
    </location>
</feature>
<accession>A0AA39MM18</accession>
<dbReference type="AlphaFoldDB" id="A0AA39MM18"/>
<evidence type="ECO:0000313" key="4">
    <source>
        <dbReference type="Proteomes" id="UP001175226"/>
    </source>
</evidence>
<name>A0AA39MM18_9AGAR</name>
<proteinExistence type="predicted"/>
<feature type="region of interest" description="Disordered" evidence="1">
    <location>
        <begin position="91"/>
        <end position="111"/>
    </location>
</feature>
<evidence type="ECO:0000313" key="3">
    <source>
        <dbReference type="EMBL" id="KAK0438664.1"/>
    </source>
</evidence>
<evidence type="ECO:0000256" key="1">
    <source>
        <dbReference type="SAM" id="MobiDB-lite"/>
    </source>
</evidence>
<evidence type="ECO:0000256" key="2">
    <source>
        <dbReference type="SAM" id="Phobius"/>
    </source>
</evidence>
<sequence>MAGAVTIVEEVPVISTSIQSIITATVTVTNTGTATTTLSIPSSLQTSSSDSHRKTATPAVIAASVLGALAAVIIFVIIFVLWRRRRKCRNVDNDASSDPGPRRLSQSSRTAYEDEIERLRQLIRFIDEEMNFTSAPPSYRSSRSRIDVSDPFGRSSSPQPPLPSREIAH</sequence>
<feature type="region of interest" description="Disordered" evidence="1">
    <location>
        <begin position="133"/>
        <end position="169"/>
    </location>
</feature>
<reference evidence="3" key="1">
    <citation type="submission" date="2023-06" db="EMBL/GenBank/DDBJ databases">
        <authorList>
            <consortium name="Lawrence Berkeley National Laboratory"/>
            <person name="Ahrendt S."/>
            <person name="Sahu N."/>
            <person name="Indic B."/>
            <person name="Wong-Bajracharya J."/>
            <person name="Merenyi Z."/>
            <person name="Ke H.-M."/>
            <person name="Monk M."/>
            <person name="Kocsube S."/>
            <person name="Drula E."/>
            <person name="Lipzen A."/>
            <person name="Balint B."/>
            <person name="Henrissat B."/>
            <person name="Andreopoulos B."/>
            <person name="Martin F.M."/>
            <person name="Harder C.B."/>
            <person name="Rigling D."/>
            <person name="Ford K.L."/>
            <person name="Foster G.D."/>
            <person name="Pangilinan J."/>
            <person name="Papanicolaou A."/>
            <person name="Barry K."/>
            <person name="LaButti K."/>
            <person name="Viragh M."/>
            <person name="Koriabine M."/>
            <person name="Yan M."/>
            <person name="Riley R."/>
            <person name="Champramary S."/>
            <person name="Plett K.L."/>
            <person name="Tsai I.J."/>
            <person name="Slot J."/>
            <person name="Sipos G."/>
            <person name="Plett J."/>
            <person name="Nagy L.G."/>
            <person name="Grigoriev I.V."/>
        </authorList>
    </citation>
    <scope>NUCLEOTIDE SEQUENCE</scope>
    <source>
        <strain evidence="3">FPL87.14</strain>
    </source>
</reference>
<keyword evidence="2" id="KW-0812">Transmembrane</keyword>
<keyword evidence="4" id="KW-1185">Reference proteome</keyword>
<evidence type="ECO:0008006" key="5">
    <source>
        <dbReference type="Google" id="ProtNLM"/>
    </source>
</evidence>
<keyword evidence="2" id="KW-0472">Membrane</keyword>